<dbReference type="Proteomes" id="UP000886124">
    <property type="component" value="Unassembled WGS sequence"/>
</dbReference>
<dbReference type="Pfam" id="PF07331">
    <property type="entry name" value="TctB"/>
    <property type="match status" value="1"/>
</dbReference>
<proteinExistence type="inferred from homology"/>
<evidence type="ECO:0000256" key="2">
    <source>
        <dbReference type="SAM" id="Phobius"/>
    </source>
</evidence>
<feature type="transmembrane region" description="Helical" evidence="2">
    <location>
        <begin position="443"/>
        <end position="459"/>
    </location>
</feature>
<protein>
    <recommendedName>
        <fullName evidence="3">DUF1468 domain-containing protein</fullName>
    </recommendedName>
</protein>
<evidence type="ECO:0000256" key="1">
    <source>
        <dbReference type="ARBA" id="ARBA00006987"/>
    </source>
</evidence>
<feature type="transmembrane region" description="Helical" evidence="2">
    <location>
        <begin position="419"/>
        <end position="437"/>
    </location>
</feature>
<dbReference type="EMBL" id="DROD01000584">
    <property type="protein sequence ID" value="HHJ53343.1"/>
    <property type="molecule type" value="Genomic_DNA"/>
</dbReference>
<dbReference type="Gene3D" id="3.40.190.150">
    <property type="entry name" value="Bordetella uptake gene, domain 1"/>
    <property type="match status" value="1"/>
</dbReference>
<dbReference type="PANTHER" id="PTHR42928:SF5">
    <property type="entry name" value="BLR1237 PROTEIN"/>
    <property type="match status" value="1"/>
</dbReference>
<dbReference type="CDD" id="cd07012">
    <property type="entry name" value="PBP2_Bug_TTT"/>
    <property type="match status" value="1"/>
</dbReference>
<comment type="similarity">
    <text evidence="1">Belongs to the UPF0065 (bug) family.</text>
</comment>
<accession>A0A7V5PQG6</accession>
<dbReference type="Gene3D" id="3.40.190.10">
    <property type="entry name" value="Periplasmic binding protein-like II"/>
    <property type="match status" value="1"/>
</dbReference>
<dbReference type="AlphaFoldDB" id="A0A7V5PQG6"/>
<dbReference type="InterPro" id="IPR009936">
    <property type="entry name" value="DUF1468"/>
</dbReference>
<feature type="transmembrane region" description="Helical" evidence="2">
    <location>
        <begin position="466"/>
        <end position="486"/>
    </location>
</feature>
<sequence length="497" mass="55533">MKNAPIIRILVSLFLMIAVAGAAYPEKPITFIVHSKPGSAIDITTRQLTRIAAKYSDATFLVENKTGGSGIVAMRYVLDHPADGYLIQAVTKSFISTVLISQSNIRMDDFDFLACLVIDPEALITNRHSQVRTLEEIIADAKKKNGRQKWLGPLVGGVDHLMAVKTWETLGIRGEWIPFEGGSDALAALMGQHGTVYVGNPVDVIGRPDLMLAVVAARNRLPEYPDVPTFREKGYDLEEVLWRGYALKKGAPQEVVSYLTDLFRKIQADPEWVRYIKNTAAQPVFLDHEAFTRMVQKDQLEAIKYLRIAGILSDKVTIKSQDLVQIGLGLLGVFFLLLILLVAFKREWLNGEVVISLVLIFGSLFLYFVTLNFPEGKLSKTAGPAAMPRLWILGLVVFSGWLIIRSVRNGQQTEKVEPSAHLLKSVLLMVLMAVYLITMPWLGYYLATFLFLAAGMYLLSYRKHVLIWLTSAGFVAFSYLVFWKVLQVPLPVGAWGW</sequence>
<comment type="caution">
    <text evidence="4">The sequence shown here is derived from an EMBL/GenBank/DDBJ whole genome shotgun (WGS) entry which is preliminary data.</text>
</comment>
<reference evidence="4" key="1">
    <citation type="journal article" date="2020" name="mSystems">
        <title>Genome- and Community-Level Interaction Insights into Carbon Utilization and Element Cycling Functions of Hydrothermarchaeota in Hydrothermal Sediment.</title>
        <authorList>
            <person name="Zhou Z."/>
            <person name="Liu Y."/>
            <person name="Xu W."/>
            <person name="Pan J."/>
            <person name="Luo Z.H."/>
            <person name="Li M."/>
        </authorList>
    </citation>
    <scope>NUCLEOTIDE SEQUENCE [LARGE SCALE GENOMIC DNA]</scope>
    <source>
        <strain evidence="4">HyVt-527</strain>
    </source>
</reference>
<keyword evidence="2" id="KW-0472">Membrane</keyword>
<feature type="transmembrane region" description="Helical" evidence="2">
    <location>
        <begin position="323"/>
        <end position="344"/>
    </location>
</feature>
<feature type="domain" description="DUF1468" evidence="3">
    <location>
        <begin position="355"/>
        <end position="491"/>
    </location>
</feature>
<evidence type="ECO:0000313" key="4">
    <source>
        <dbReference type="EMBL" id="HHJ53343.1"/>
    </source>
</evidence>
<organism evidence="4">
    <name type="scientific">Caldithrix abyssi</name>
    <dbReference type="NCBI Taxonomy" id="187145"/>
    <lineage>
        <taxon>Bacteria</taxon>
        <taxon>Pseudomonadati</taxon>
        <taxon>Calditrichota</taxon>
        <taxon>Calditrichia</taxon>
        <taxon>Calditrichales</taxon>
        <taxon>Calditrichaceae</taxon>
        <taxon>Caldithrix</taxon>
    </lineage>
</organism>
<evidence type="ECO:0000259" key="3">
    <source>
        <dbReference type="Pfam" id="PF07331"/>
    </source>
</evidence>
<dbReference type="Pfam" id="PF03401">
    <property type="entry name" value="TctC"/>
    <property type="match status" value="1"/>
</dbReference>
<keyword evidence="2" id="KW-0812">Transmembrane</keyword>
<feature type="transmembrane region" description="Helical" evidence="2">
    <location>
        <begin position="390"/>
        <end position="407"/>
    </location>
</feature>
<feature type="transmembrane region" description="Helical" evidence="2">
    <location>
        <begin position="351"/>
        <end position="370"/>
    </location>
</feature>
<dbReference type="InterPro" id="IPR042100">
    <property type="entry name" value="Bug_dom1"/>
</dbReference>
<name>A0A7V5PQG6_CALAY</name>
<dbReference type="InterPro" id="IPR005064">
    <property type="entry name" value="BUG"/>
</dbReference>
<dbReference type="PANTHER" id="PTHR42928">
    <property type="entry name" value="TRICARBOXYLATE-BINDING PROTEIN"/>
    <property type="match status" value="1"/>
</dbReference>
<keyword evidence="2" id="KW-1133">Transmembrane helix</keyword>
<gene>
    <name evidence="4" type="ORF">ENJ89_09135</name>
</gene>